<dbReference type="NCBIfam" id="TIGR00543">
    <property type="entry name" value="isochor_syn"/>
    <property type="match status" value="1"/>
</dbReference>
<dbReference type="EMBL" id="JBHSQW010000001">
    <property type="protein sequence ID" value="MFC5992596.1"/>
    <property type="molecule type" value="Genomic_DNA"/>
</dbReference>
<comment type="caution">
    <text evidence="7">The sequence shown here is derived from an EMBL/GenBank/DDBJ whole genome shotgun (WGS) entry which is preliminary data.</text>
</comment>
<evidence type="ECO:0000256" key="3">
    <source>
        <dbReference type="ARBA" id="ARBA00012824"/>
    </source>
</evidence>
<reference evidence="8" key="1">
    <citation type="journal article" date="2019" name="Int. J. Syst. Evol. Microbiol.">
        <title>The Global Catalogue of Microorganisms (GCM) 10K type strain sequencing project: providing services to taxonomists for standard genome sequencing and annotation.</title>
        <authorList>
            <consortium name="The Broad Institute Genomics Platform"/>
            <consortium name="The Broad Institute Genome Sequencing Center for Infectious Disease"/>
            <person name="Wu L."/>
            <person name="Ma J."/>
        </authorList>
    </citation>
    <scope>NUCLEOTIDE SEQUENCE [LARGE SCALE GENOMIC DNA]</scope>
    <source>
        <strain evidence="8">CCM 8391</strain>
    </source>
</reference>
<dbReference type="InterPro" id="IPR005801">
    <property type="entry name" value="ADC_synthase"/>
</dbReference>
<evidence type="ECO:0000313" key="7">
    <source>
        <dbReference type="EMBL" id="MFC5992596.1"/>
    </source>
</evidence>
<evidence type="ECO:0000313" key="8">
    <source>
        <dbReference type="Proteomes" id="UP001596302"/>
    </source>
</evidence>
<dbReference type="InterPro" id="IPR004561">
    <property type="entry name" value="IsoChor_synthase"/>
</dbReference>
<dbReference type="Gene3D" id="3.60.120.10">
    <property type="entry name" value="Anthranilate synthase"/>
    <property type="match status" value="1"/>
</dbReference>
<gene>
    <name evidence="7" type="ORF">ACFQE5_00025</name>
</gene>
<evidence type="ECO:0000256" key="1">
    <source>
        <dbReference type="ARBA" id="ARBA00000799"/>
    </source>
</evidence>
<comment type="catalytic activity">
    <reaction evidence="1">
        <text>chorismate = isochorismate</text>
        <dbReference type="Rhea" id="RHEA:18985"/>
        <dbReference type="ChEBI" id="CHEBI:29748"/>
        <dbReference type="ChEBI" id="CHEBI:29780"/>
        <dbReference type="EC" id="5.4.4.2"/>
    </reaction>
</comment>
<dbReference type="PANTHER" id="PTHR42839">
    <property type="entry name" value="ISOCHORISMATE SYNTHASE ENTC"/>
    <property type="match status" value="1"/>
</dbReference>
<proteinExistence type="inferred from homology"/>
<accession>A0ABW1IVU3</accession>
<feature type="domain" description="Chorismate-utilising enzyme C-terminal" evidence="6">
    <location>
        <begin position="154"/>
        <end position="400"/>
    </location>
</feature>
<keyword evidence="4" id="KW-0413">Isomerase</keyword>
<sequence>MTIAPLPAGLRVRTRTVEDPGRLLDLLPDDRGPLSWVRGSDGLVGWGEVARFTAAGPQRFAAADAWWRTFTDRLEVQDEVRRPGTGAVAFASFTFSDLSLGSVLVVPRIVVGRRGGQAWITEFGTGGATPPVRSVVPVRASGTLRYGDGLLPVDRYRGAVAEAVRRMRAGELEKAALAHDLLAVGEQPLDARFLLGGLARRYPTCWAFAVDGLVGATPELLLRRTGDVVSSRVLAGTIWPGEDADLDGALLTSAKDRWEHALAVDSLTDALRPHCIDLVAPKVPSTLTLPNVSHLASDVTGRLDPRSPATLLRLAEAVHPTAAVGGTPRDRALALIAELEGMDRGRYAGPVGWVDATGDGEFGIALRCAQLDGCTARLFAGCGIVADSDPDTEVREAAAKLLAVREALEAAGPA</sequence>
<evidence type="ECO:0000256" key="2">
    <source>
        <dbReference type="ARBA" id="ARBA00005297"/>
    </source>
</evidence>
<name>A0ABW1IVU3_9PSEU</name>
<evidence type="ECO:0000259" key="6">
    <source>
        <dbReference type="Pfam" id="PF00425"/>
    </source>
</evidence>
<dbReference type="RefSeq" id="WP_379581319.1">
    <property type="nucleotide sequence ID" value="NZ_JBHSQW010000001.1"/>
</dbReference>
<dbReference type="PANTHER" id="PTHR42839:SF2">
    <property type="entry name" value="ISOCHORISMATE SYNTHASE ENTC"/>
    <property type="match status" value="1"/>
</dbReference>
<dbReference type="SUPFAM" id="SSF56322">
    <property type="entry name" value="ADC synthase"/>
    <property type="match status" value="1"/>
</dbReference>
<dbReference type="InterPro" id="IPR015890">
    <property type="entry name" value="Chorismate_C"/>
</dbReference>
<keyword evidence="8" id="KW-1185">Reference proteome</keyword>
<comment type="similarity">
    <text evidence="2">Belongs to the isochorismate synthase family.</text>
</comment>
<dbReference type="Pfam" id="PF00425">
    <property type="entry name" value="Chorismate_bind"/>
    <property type="match status" value="1"/>
</dbReference>
<dbReference type="Proteomes" id="UP001596302">
    <property type="component" value="Unassembled WGS sequence"/>
</dbReference>
<protein>
    <recommendedName>
        <fullName evidence="3">isochorismate synthase</fullName>
        <ecNumber evidence="3">5.4.4.2</ecNumber>
    </recommendedName>
    <alternativeName>
        <fullName evidence="5">Isochorismate mutase</fullName>
    </alternativeName>
</protein>
<organism evidence="7 8">
    <name type="scientific">Pseudonocardia hispaniensis</name>
    <dbReference type="NCBI Taxonomy" id="904933"/>
    <lineage>
        <taxon>Bacteria</taxon>
        <taxon>Bacillati</taxon>
        <taxon>Actinomycetota</taxon>
        <taxon>Actinomycetes</taxon>
        <taxon>Pseudonocardiales</taxon>
        <taxon>Pseudonocardiaceae</taxon>
        <taxon>Pseudonocardia</taxon>
    </lineage>
</organism>
<evidence type="ECO:0000256" key="5">
    <source>
        <dbReference type="ARBA" id="ARBA00041564"/>
    </source>
</evidence>
<dbReference type="EC" id="5.4.4.2" evidence="3"/>
<evidence type="ECO:0000256" key="4">
    <source>
        <dbReference type="ARBA" id="ARBA00023235"/>
    </source>
</evidence>